<proteinExistence type="inferred from homology"/>
<dbReference type="InterPro" id="IPR031475">
    <property type="entry name" value="NBD_C"/>
</dbReference>
<dbReference type="InterPro" id="IPR037051">
    <property type="entry name" value="4-carb_acid_sugar_kinase_N_sf"/>
</dbReference>
<dbReference type="Proteomes" id="UP000243719">
    <property type="component" value="Unassembled WGS sequence"/>
</dbReference>
<comment type="similarity">
    <text evidence="1">Belongs to the four-carbon acid sugar kinase family.</text>
</comment>
<dbReference type="OrthoDB" id="191465at2"/>
<evidence type="ECO:0000256" key="5">
    <source>
        <dbReference type="ARBA" id="ARBA00022840"/>
    </source>
</evidence>
<feature type="domain" description="Four-carbon acid sugar kinase nucleotide binding" evidence="8">
    <location>
        <begin position="294"/>
        <end position="471"/>
    </location>
</feature>
<reference evidence="10" key="1">
    <citation type="submission" date="2016-09" db="EMBL/GenBank/DDBJ databases">
        <authorList>
            <person name="Varghese N."/>
            <person name="Submissions S."/>
        </authorList>
    </citation>
    <scope>NUCLEOTIDE SEQUENCE [LARGE SCALE GENOMIC DNA]</scope>
    <source>
        <strain evidence="10">JS23</strain>
    </source>
</reference>
<keyword evidence="3" id="KW-0547">Nucleotide-binding</keyword>
<evidence type="ECO:0000313" key="9">
    <source>
        <dbReference type="EMBL" id="SDV46871.1"/>
    </source>
</evidence>
<evidence type="ECO:0000259" key="7">
    <source>
        <dbReference type="Pfam" id="PF07005"/>
    </source>
</evidence>
<dbReference type="Pfam" id="PF17042">
    <property type="entry name" value="NBD_C"/>
    <property type="match status" value="1"/>
</dbReference>
<dbReference type="Pfam" id="PF07005">
    <property type="entry name" value="SBD_N"/>
    <property type="match status" value="1"/>
</dbReference>
<organism evidence="9 10">
    <name type="scientific">Chitinasiproducens palmae</name>
    <dbReference type="NCBI Taxonomy" id="1770053"/>
    <lineage>
        <taxon>Bacteria</taxon>
        <taxon>Pseudomonadati</taxon>
        <taxon>Pseudomonadota</taxon>
        <taxon>Betaproteobacteria</taxon>
        <taxon>Burkholderiales</taxon>
        <taxon>Burkholderiaceae</taxon>
        <taxon>Chitinasiproducens</taxon>
    </lineage>
</organism>
<gene>
    <name evidence="9" type="ORF">SAMN05216551_10257</name>
</gene>
<dbReference type="GO" id="GO:0005524">
    <property type="term" value="F:ATP binding"/>
    <property type="evidence" value="ECO:0007669"/>
    <property type="project" value="UniProtKB-KW"/>
</dbReference>
<evidence type="ECO:0000259" key="8">
    <source>
        <dbReference type="Pfam" id="PF17042"/>
    </source>
</evidence>
<protein>
    <submittedName>
        <fullName evidence="9">Uncharacterized conserved protein YgbK, DUF1537 family</fullName>
    </submittedName>
</protein>
<name>A0A1H2PKA0_9BURK</name>
<evidence type="ECO:0000256" key="3">
    <source>
        <dbReference type="ARBA" id="ARBA00022741"/>
    </source>
</evidence>
<keyword evidence="4" id="KW-0418">Kinase</keyword>
<dbReference type="InterPro" id="IPR042213">
    <property type="entry name" value="NBD_C_sf"/>
</dbReference>
<keyword evidence="10" id="KW-1185">Reference proteome</keyword>
<evidence type="ECO:0000256" key="6">
    <source>
        <dbReference type="ARBA" id="ARBA00023277"/>
    </source>
</evidence>
<accession>A0A1H2PKA0</accession>
<sequence length="481" mass="50662">MSSSSQPSDRQPDWSVASERQPPLRLVFYGDDFTGSTDALEVLALAGLRCALFLRVPSVAELASLGGFDAIGIAGDSRAMTPDEMRASLPSVFIAMQALAAPLLHYKVCSTFDSAPGIGSIGTVIEIARDTLGERPLPIVAGTPALQRFCVFGNLFARSGTDGQIHRIDRHPIMHAHPVTPMAEADLIRHLGKQTSLRVAGFDITQLDRPATAMNAAFDEALAAQPAALLMDTASVAHLTEVGRLLDQQAMRSGPLFCIGSSGLEYALTQWWARDARMPGAPPETRLSPASPLLVLSGSASPLSATQIDTAVQAGFADVALDAAALVSEDMAPQAVEAVVDQVTGRLRDGQSVVMHTARGPADPRIDAMIGTFVARGASRMDATHAGGRLLGQRLGQIAQRVLDGAPVQRLVLSGGDTSSQVTQVLAPDALEVKTRLSPGAPLCRFLSHKPRLDGLEVALKGGQMGGADYFVRARDGDRTA</sequence>
<dbReference type="STRING" id="1770053.SAMN05216551_10257"/>
<keyword evidence="6" id="KW-0119">Carbohydrate metabolism</keyword>
<dbReference type="AlphaFoldDB" id="A0A1H2PKA0"/>
<evidence type="ECO:0000256" key="2">
    <source>
        <dbReference type="ARBA" id="ARBA00022679"/>
    </source>
</evidence>
<feature type="domain" description="Four-carbon acid sugar kinase N-terminal" evidence="7">
    <location>
        <begin position="26"/>
        <end position="268"/>
    </location>
</feature>
<dbReference type="InterPro" id="IPR010737">
    <property type="entry name" value="4-carb_acid_sugar_kinase_N"/>
</dbReference>
<evidence type="ECO:0000313" key="10">
    <source>
        <dbReference type="Proteomes" id="UP000243719"/>
    </source>
</evidence>
<keyword evidence="2" id="KW-0808">Transferase</keyword>
<keyword evidence="5" id="KW-0067">ATP-binding</keyword>
<evidence type="ECO:0000256" key="1">
    <source>
        <dbReference type="ARBA" id="ARBA00005715"/>
    </source>
</evidence>
<dbReference type="SUPFAM" id="SSF142764">
    <property type="entry name" value="YgbK-like"/>
    <property type="match status" value="1"/>
</dbReference>
<dbReference type="Gene3D" id="3.40.980.20">
    <property type="entry name" value="Four-carbon acid sugar kinase, nucleotide binding domain"/>
    <property type="match status" value="1"/>
</dbReference>
<dbReference type="Gene3D" id="3.40.50.10840">
    <property type="entry name" value="Putative sugar-binding, N-terminal domain"/>
    <property type="match status" value="1"/>
</dbReference>
<evidence type="ECO:0000256" key="4">
    <source>
        <dbReference type="ARBA" id="ARBA00022777"/>
    </source>
</evidence>
<dbReference type="EMBL" id="FNLO01000002">
    <property type="protein sequence ID" value="SDV46871.1"/>
    <property type="molecule type" value="Genomic_DNA"/>
</dbReference>
<dbReference type="RefSeq" id="WP_091904698.1">
    <property type="nucleotide sequence ID" value="NZ_FNLO01000002.1"/>
</dbReference>
<dbReference type="GO" id="GO:0016301">
    <property type="term" value="F:kinase activity"/>
    <property type="evidence" value="ECO:0007669"/>
    <property type="project" value="UniProtKB-KW"/>
</dbReference>